<dbReference type="AlphaFoldDB" id="A0A133V1Y1"/>
<dbReference type="GO" id="GO:0042578">
    <property type="term" value="F:phosphoric ester hydrolase activity"/>
    <property type="evidence" value="ECO:0007669"/>
    <property type="project" value="TreeGrafter"/>
</dbReference>
<dbReference type="GO" id="GO:0008270">
    <property type="term" value="F:zinc ion binding"/>
    <property type="evidence" value="ECO:0007669"/>
    <property type="project" value="TreeGrafter"/>
</dbReference>
<dbReference type="Proteomes" id="UP000070520">
    <property type="component" value="Unassembled WGS sequence"/>
</dbReference>
<dbReference type="PANTHER" id="PTHR36928">
    <property type="entry name" value="PHOSPHATASE YCDX-RELATED"/>
    <property type="match status" value="1"/>
</dbReference>
<dbReference type="EMBL" id="LHXW01000004">
    <property type="protein sequence ID" value="KXB00454.1"/>
    <property type="molecule type" value="Genomic_DNA"/>
</dbReference>
<dbReference type="NCBIfam" id="NF004981">
    <property type="entry name" value="PRK06361.1"/>
    <property type="match status" value="1"/>
</dbReference>
<dbReference type="Pfam" id="PF02811">
    <property type="entry name" value="PHP"/>
    <property type="match status" value="1"/>
</dbReference>
<dbReference type="InterPro" id="IPR003141">
    <property type="entry name" value="Pol/His_phosphatase_N"/>
</dbReference>
<keyword evidence="3" id="KW-1185">Reference proteome</keyword>
<organism evidence="2 3">
    <name type="scientific">candidate division MSBL1 archaeon SCGC-AAA261C02</name>
    <dbReference type="NCBI Taxonomy" id="1698272"/>
    <lineage>
        <taxon>Archaea</taxon>
        <taxon>Methanobacteriati</taxon>
        <taxon>Methanobacteriota</taxon>
        <taxon>candidate division MSBL1</taxon>
    </lineage>
</organism>
<dbReference type="GO" id="GO:0005829">
    <property type="term" value="C:cytosol"/>
    <property type="evidence" value="ECO:0007669"/>
    <property type="project" value="TreeGrafter"/>
</dbReference>
<dbReference type="PANTHER" id="PTHR36928:SF1">
    <property type="entry name" value="PHOSPHATASE YCDX-RELATED"/>
    <property type="match status" value="1"/>
</dbReference>
<sequence length="219" mass="23798">MMKRIDLHTHTLLSDGELVPAELARRAEDMDYEAIGLTDHVDSSNLEWVAKQTLEAAKDLNETLDIRVVTGVELTHVPPSKISELAKKARELNMEIVAVHGETSIEPVLEGTNKAALECDEVNLLVHPGLITSDQAELARDTQTYLELTSRRGHCLANGQIAKLAQKAGASLLVNTDAHVPEDLLTREEALMVAKGAGLNEGEARKVVGSNPQKFLEGL</sequence>
<dbReference type="SUPFAM" id="SSF89550">
    <property type="entry name" value="PHP domain-like"/>
    <property type="match status" value="1"/>
</dbReference>
<accession>A0A133V1Y1</accession>
<name>A0A133V1Y1_9EURY</name>
<dbReference type="SMART" id="SM00481">
    <property type="entry name" value="POLIIIAc"/>
    <property type="match status" value="1"/>
</dbReference>
<dbReference type="InterPro" id="IPR004013">
    <property type="entry name" value="PHP_dom"/>
</dbReference>
<feature type="domain" description="Polymerase/histidinol phosphatase N-terminal" evidence="1">
    <location>
        <begin position="5"/>
        <end position="78"/>
    </location>
</feature>
<comment type="caution">
    <text evidence="2">The sequence shown here is derived from an EMBL/GenBank/DDBJ whole genome shotgun (WGS) entry which is preliminary data.</text>
</comment>
<evidence type="ECO:0000259" key="1">
    <source>
        <dbReference type="SMART" id="SM00481"/>
    </source>
</evidence>
<protein>
    <recommendedName>
        <fullName evidence="1">Polymerase/histidinol phosphatase N-terminal domain-containing protein</fullName>
    </recommendedName>
</protein>
<dbReference type="InterPro" id="IPR016195">
    <property type="entry name" value="Pol/histidinol_Pase-like"/>
</dbReference>
<gene>
    <name evidence="2" type="ORF">AKJ42_00775</name>
</gene>
<dbReference type="Gene3D" id="3.20.20.140">
    <property type="entry name" value="Metal-dependent hydrolases"/>
    <property type="match status" value="1"/>
</dbReference>
<proteinExistence type="predicted"/>
<evidence type="ECO:0000313" key="2">
    <source>
        <dbReference type="EMBL" id="KXB00454.1"/>
    </source>
</evidence>
<dbReference type="InterPro" id="IPR050243">
    <property type="entry name" value="PHP_phosphatase"/>
</dbReference>
<dbReference type="PATRIC" id="fig|1698272.3.peg.456"/>
<evidence type="ECO:0000313" key="3">
    <source>
        <dbReference type="Proteomes" id="UP000070520"/>
    </source>
</evidence>
<reference evidence="2 3" key="1">
    <citation type="journal article" date="2016" name="Sci. Rep.">
        <title>Metabolic traits of an uncultured archaeal lineage -MSBL1- from brine pools of the Red Sea.</title>
        <authorList>
            <person name="Mwirichia R."/>
            <person name="Alam I."/>
            <person name="Rashid M."/>
            <person name="Vinu M."/>
            <person name="Ba-Alawi W."/>
            <person name="Anthony Kamau A."/>
            <person name="Kamanda Ngugi D."/>
            <person name="Goker M."/>
            <person name="Klenk H.P."/>
            <person name="Bajic V."/>
            <person name="Stingl U."/>
        </authorList>
    </citation>
    <scope>NUCLEOTIDE SEQUENCE [LARGE SCALE GENOMIC DNA]</scope>
    <source>
        <strain evidence="2">SCGC-AAA261C02</strain>
    </source>
</reference>